<protein>
    <recommendedName>
        <fullName evidence="4">MD-2-related lipid-recognition domain-containing protein</fullName>
    </recommendedName>
</protein>
<dbReference type="InterPro" id="IPR010512">
    <property type="entry name" value="DUF1091"/>
</dbReference>
<dbReference type="InParanoid" id="A0A6I8VPH8"/>
<name>A0A6I8VPH8_DROPS</name>
<evidence type="ECO:0000313" key="3">
    <source>
        <dbReference type="RefSeq" id="XP_033232942.1"/>
    </source>
</evidence>
<organism evidence="2 3">
    <name type="scientific">Drosophila pseudoobscura pseudoobscura</name>
    <name type="common">Fruit fly</name>
    <dbReference type="NCBI Taxonomy" id="46245"/>
    <lineage>
        <taxon>Eukaryota</taxon>
        <taxon>Metazoa</taxon>
        <taxon>Ecdysozoa</taxon>
        <taxon>Arthropoda</taxon>
        <taxon>Hexapoda</taxon>
        <taxon>Insecta</taxon>
        <taxon>Pterygota</taxon>
        <taxon>Neoptera</taxon>
        <taxon>Endopterygota</taxon>
        <taxon>Diptera</taxon>
        <taxon>Brachycera</taxon>
        <taxon>Muscomorpha</taxon>
        <taxon>Ephydroidea</taxon>
        <taxon>Drosophilidae</taxon>
        <taxon>Drosophila</taxon>
        <taxon>Sophophora</taxon>
    </lineage>
</organism>
<dbReference type="RefSeq" id="XP_033232942.1">
    <property type="nucleotide sequence ID" value="XM_033377051.1"/>
</dbReference>
<proteinExistence type="predicted"/>
<feature type="chain" id="PRO_5026131275" description="MD-2-related lipid-recognition domain-containing protein" evidence="1">
    <location>
        <begin position="26"/>
        <end position="183"/>
    </location>
</feature>
<keyword evidence="2" id="KW-1185">Reference proteome</keyword>
<gene>
    <name evidence="3" type="primary">LOC117183356</name>
</gene>
<feature type="signal peptide" evidence="1">
    <location>
        <begin position="1"/>
        <end position="25"/>
    </location>
</feature>
<sequence length="183" mass="21175">MRVPIIPIRVLTFVAMILILHGSDGLFKYKNIKCKCYEKSYCEFKKCELKVLGRGIVGLNMHVQAKQLPITSVKAILTMFRQFSGYRPFLYNVTVDICGFLKNPKRFPFFSMVHDAIRNFSNFNHSCPYNDDIIIDRMVLNDEMISRMPVPNGFYKLLVAVATEGIWRGEVEAYVEVNLGYDR</sequence>
<dbReference type="KEGG" id="dpo:117183356"/>
<dbReference type="Pfam" id="PF06477">
    <property type="entry name" value="DUF1091"/>
    <property type="match status" value="1"/>
</dbReference>
<evidence type="ECO:0000256" key="1">
    <source>
        <dbReference type="SAM" id="SignalP"/>
    </source>
</evidence>
<dbReference type="AlphaFoldDB" id="A0A6I8VPH8"/>
<evidence type="ECO:0000313" key="2">
    <source>
        <dbReference type="Proteomes" id="UP000001819"/>
    </source>
</evidence>
<dbReference type="PANTHER" id="PTHR20898:SF0">
    <property type="entry name" value="DAEDALUS ON 3-RELATED"/>
    <property type="match status" value="1"/>
</dbReference>
<evidence type="ECO:0008006" key="4">
    <source>
        <dbReference type="Google" id="ProtNLM"/>
    </source>
</evidence>
<reference evidence="3" key="2">
    <citation type="submission" date="2025-08" db="UniProtKB">
        <authorList>
            <consortium name="RefSeq"/>
        </authorList>
    </citation>
    <scope>IDENTIFICATION</scope>
    <source>
        <strain evidence="3">MV-25-SWS-2005</strain>
        <tissue evidence="3">Whole body</tissue>
    </source>
</reference>
<reference evidence="2" key="1">
    <citation type="submission" date="2024-06" db="UniProtKB">
        <authorList>
            <consortium name="RefSeq"/>
        </authorList>
    </citation>
    <scope>NUCLEOTIDE SEQUENCE [LARGE SCALE GENOMIC DNA]</scope>
    <source>
        <strain evidence="2">MV2-25</strain>
    </source>
</reference>
<dbReference type="SMART" id="SM00697">
    <property type="entry name" value="DM8"/>
    <property type="match status" value="1"/>
</dbReference>
<dbReference type="PANTHER" id="PTHR20898">
    <property type="entry name" value="DAEDALUS ON 3-RELATED-RELATED"/>
    <property type="match status" value="1"/>
</dbReference>
<accession>A0A6I8VPH8</accession>
<dbReference type="Proteomes" id="UP000001819">
    <property type="component" value="Chromosome 2"/>
</dbReference>
<keyword evidence="1" id="KW-0732">Signal</keyword>